<dbReference type="Pfam" id="PF18377">
    <property type="entry name" value="FERM_F2"/>
    <property type="match status" value="1"/>
</dbReference>
<dbReference type="InterPro" id="IPR000980">
    <property type="entry name" value="SH2"/>
</dbReference>
<feature type="region of interest" description="Disordered" evidence="15">
    <location>
        <begin position="334"/>
        <end position="365"/>
    </location>
</feature>
<protein>
    <recommendedName>
        <fullName evidence="10 14">Tyrosine-protein kinase</fullName>
        <ecNumber evidence="10 14">2.7.10.2</ecNumber>
    </recommendedName>
</protein>
<dbReference type="Pfam" id="PF21990">
    <property type="entry name" value="SH2_1"/>
    <property type="match status" value="1"/>
</dbReference>
<dbReference type="SUPFAM" id="SSF56112">
    <property type="entry name" value="Protein kinase-like (PK-like)"/>
    <property type="match status" value="2"/>
</dbReference>
<keyword evidence="6 10" id="KW-0067">ATP-binding</keyword>
<dbReference type="InterPro" id="IPR036860">
    <property type="entry name" value="SH2_dom_sf"/>
</dbReference>
<dbReference type="Pfam" id="PF18379">
    <property type="entry name" value="FERM_F1"/>
    <property type="match status" value="1"/>
</dbReference>
<dbReference type="PRINTS" id="PR01827">
    <property type="entry name" value="YKINASETYK2"/>
</dbReference>
<dbReference type="PANTHER" id="PTHR45807:SF6">
    <property type="entry name" value="NON-RECEPTOR TYROSINE-PROTEIN KINASE TYK2"/>
    <property type="match status" value="1"/>
</dbReference>
<dbReference type="GO" id="GO:0060397">
    <property type="term" value="P:growth hormone receptor signaling pathway via JAK-STAT"/>
    <property type="evidence" value="ECO:0007669"/>
    <property type="project" value="TreeGrafter"/>
</dbReference>
<dbReference type="SUPFAM" id="SSF55550">
    <property type="entry name" value="SH2 domain"/>
    <property type="match status" value="1"/>
</dbReference>
<dbReference type="InterPro" id="IPR051286">
    <property type="entry name" value="JAK"/>
</dbReference>
<evidence type="ECO:0000256" key="9">
    <source>
        <dbReference type="ARBA" id="ARBA00051245"/>
    </source>
</evidence>
<dbReference type="InterPro" id="IPR000719">
    <property type="entry name" value="Prot_kinase_dom"/>
</dbReference>
<dbReference type="InterPro" id="IPR016045">
    <property type="entry name" value="Tyr_kinase_non-rcpt_TYK2_N"/>
</dbReference>
<evidence type="ECO:0000256" key="5">
    <source>
        <dbReference type="ARBA" id="ARBA00022777"/>
    </source>
</evidence>
<dbReference type="SMART" id="SM00219">
    <property type="entry name" value="TyrKc"/>
    <property type="match status" value="2"/>
</dbReference>
<keyword evidence="7" id="KW-0727">SH2 domain</keyword>
<feature type="region of interest" description="Disordered" evidence="15">
    <location>
        <begin position="294"/>
        <end position="314"/>
    </location>
</feature>
<dbReference type="SMART" id="SM00252">
    <property type="entry name" value="SH2"/>
    <property type="match status" value="1"/>
</dbReference>
<dbReference type="GO" id="GO:0035556">
    <property type="term" value="P:intracellular signal transduction"/>
    <property type="evidence" value="ECO:0007669"/>
    <property type="project" value="InterPro"/>
</dbReference>
<comment type="catalytic activity">
    <reaction evidence="9 10 14">
        <text>L-tyrosyl-[protein] + ATP = O-phospho-L-tyrosyl-[protein] + ADP + H(+)</text>
        <dbReference type="Rhea" id="RHEA:10596"/>
        <dbReference type="Rhea" id="RHEA-COMP:10136"/>
        <dbReference type="Rhea" id="RHEA-COMP:20101"/>
        <dbReference type="ChEBI" id="CHEBI:15378"/>
        <dbReference type="ChEBI" id="CHEBI:30616"/>
        <dbReference type="ChEBI" id="CHEBI:46858"/>
        <dbReference type="ChEBI" id="CHEBI:61978"/>
        <dbReference type="ChEBI" id="CHEBI:456216"/>
        <dbReference type="EC" id="2.7.10.2"/>
    </reaction>
</comment>
<dbReference type="FunFam" id="1.10.510.10:FF:000110">
    <property type="entry name" value="Tyrosine-protein kinase"/>
    <property type="match status" value="1"/>
</dbReference>
<dbReference type="Gene3D" id="3.30.200.20">
    <property type="entry name" value="Phosphorylase Kinase, domain 1"/>
    <property type="match status" value="2"/>
</dbReference>
<dbReference type="PROSITE" id="PS00109">
    <property type="entry name" value="PROTEIN_KINASE_TYR"/>
    <property type="match status" value="1"/>
</dbReference>
<dbReference type="Pfam" id="PF17887">
    <property type="entry name" value="Jak1_Phl"/>
    <property type="match status" value="1"/>
</dbReference>
<evidence type="ECO:0000256" key="6">
    <source>
        <dbReference type="ARBA" id="ARBA00022840"/>
    </source>
</evidence>
<organism evidence="18">
    <name type="scientific">Pongo abelii</name>
    <name type="common">Sumatran orangutan</name>
    <name type="synonym">Pongo pygmaeus abelii</name>
    <dbReference type="NCBI Taxonomy" id="9601"/>
    <lineage>
        <taxon>Eukaryota</taxon>
        <taxon>Metazoa</taxon>
        <taxon>Chordata</taxon>
        <taxon>Craniata</taxon>
        <taxon>Vertebrata</taxon>
        <taxon>Euteleostomi</taxon>
        <taxon>Mammalia</taxon>
        <taxon>Eutheria</taxon>
        <taxon>Euarchontoglires</taxon>
        <taxon>Primates</taxon>
        <taxon>Haplorrhini</taxon>
        <taxon>Catarrhini</taxon>
        <taxon>Hominidae</taxon>
        <taxon>Pongo</taxon>
    </lineage>
</organism>
<evidence type="ECO:0000256" key="3">
    <source>
        <dbReference type="ARBA" id="ARBA00022737"/>
    </source>
</evidence>
<keyword evidence="8 10" id="KW-0829">Tyrosine-protein kinase</keyword>
<dbReference type="EC" id="2.7.10.2" evidence="10 14"/>
<dbReference type="Gene3D" id="1.10.510.10">
    <property type="entry name" value="Transferase(Phosphotransferase) domain 1"/>
    <property type="match status" value="2"/>
</dbReference>
<dbReference type="InterPro" id="IPR020635">
    <property type="entry name" value="Tyr_kinase_cat_dom"/>
</dbReference>
<keyword evidence="2 10" id="KW-0808">Transferase</keyword>
<dbReference type="SMART" id="SM00295">
    <property type="entry name" value="B41"/>
    <property type="match status" value="1"/>
</dbReference>
<dbReference type="GO" id="GO:0005856">
    <property type="term" value="C:cytoskeleton"/>
    <property type="evidence" value="ECO:0007669"/>
    <property type="project" value="UniProtKB-UniRule"/>
</dbReference>
<dbReference type="GO" id="GO:0007259">
    <property type="term" value="P:cell surface receptor signaling pathway via JAK-STAT"/>
    <property type="evidence" value="ECO:0007669"/>
    <property type="project" value="UniProtKB-ARBA"/>
</dbReference>
<dbReference type="InterPro" id="IPR008266">
    <property type="entry name" value="Tyr_kinase_AS"/>
</dbReference>
<dbReference type="GO" id="GO:0031234">
    <property type="term" value="C:extrinsic component of cytoplasmic side of plasma membrane"/>
    <property type="evidence" value="ECO:0007669"/>
    <property type="project" value="UniProtKB-ARBA"/>
</dbReference>
<evidence type="ECO:0000259" key="17">
    <source>
        <dbReference type="PROSITE" id="PS50057"/>
    </source>
</evidence>
<dbReference type="FunFam" id="3.30.200.20:FF:000084">
    <property type="entry name" value="Tyrosine-protein kinase"/>
    <property type="match status" value="1"/>
</dbReference>
<dbReference type="GO" id="GO:0022407">
    <property type="term" value="P:regulation of cell-cell adhesion"/>
    <property type="evidence" value="ECO:0007669"/>
    <property type="project" value="UniProtKB-ARBA"/>
</dbReference>
<dbReference type="GO" id="GO:0046634">
    <property type="term" value="P:regulation of alpha-beta T cell activation"/>
    <property type="evidence" value="ECO:0007669"/>
    <property type="project" value="UniProtKB-ARBA"/>
</dbReference>
<dbReference type="PROSITE" id="PS00107">
    <property type="entry name" value="PROTEIN_KINASE_ATP"/>
    <property type="match status" value="1"/>
</dbReference>
<evidence type="ECO:0000313" key="18">
    <source>
        <dbReference type="EMBL" id="PNJ14476.1"/>
    </source>
</evidence>
<sequence>MPLRHWGTARGSKPVGDGAQPMAAMGGLKVLLHWAGPGGGEPWVTFSESLLTAEEVCIHIAHKVGITPPCFNLFALFDAQAQVWLPPNHILEIPRDASLMLYFRIRFYFRNWHGMNPQEPAVYRCGPPGTEASSDQTAQGMQLLDPGSFEYLFEQGKHEFVNDVASLWDLSSEEEIHHFKNESLGMAFLHLCHLALRHGISLEEVAKKTSFKDCIPRSFRRHIQQHSALTRLRLRNVFRRFLRDFQPGRLSQQMVMVKYLATLERLAPRFGTERVPVCHLRLLAQAEGEPCYIRDSGVAPTDPGPESGAGPPTHEVLVTGTGGIQWWPVQEEVNKEEGSSGSSGNPQASLSGKKAKAHKAVGQPADRPREPLWAYFCDFRDITHVVLKERCVSIHRQDNKCLELSLPSRAAALSFVSLVDGYFRLTADSNHYLCHEVAPPRLVMSIRDGIHGPLLEPFVQAKLRPEDGLYLIHWSTSHPYRLILTVAQRSQAPDGMQSLRLRKFPIEQQDGAFVLEGWGRSFPSVRELGAALQGCLLRAGDDCFSLRRCCLPQPGETSNLIIMRGARASTRTLNLSQLSFHRVDQKEITQLSHLGQGTRTNVEHGQELRVVLKVLDPSHHDIALAFYETASLMSQVSHAHLAFVHGVCVRGPENIMVTEYVEHGPLDVWLRRERGHVPMAWKMVVAQQLASALSYLENKNLVHGNVCGRNILLARLGLAEGTSPFIKLSDPGVGLGALSREERVERIPWMAPECLTGGPNSLSTAMDKWGFGATLLEICFDGEAPLQNRSPSEKEHFYQRQHRLPEPSCPELATLTSQCLTYEPTQRPSFRTILRDLTRLQPHNLADVLTVNPDSPASDPTVFHKRYLKKIRDLGEGHFGKVSLYCYDPTNDGTGEMVAVKALKADCAPQHRSGWKQEIDILRTLYHEHIVKYKGCCEDQGEKSLQLVMEYVPLGSLRDYLPRHSVGLAQLLLFAQQICEGMAYLHAQHYIHRDLAARNVLLDNDRLVKIGDFGLAKAVPEGHEYYRVREDGDSPVFWYAPECLKEYKFYYASDVWSFGVTLYELLTHCDSNQSPPTKFLELIGVAQGQMTVLRLTELLERGERLPRPDKCPCEVYHFMKNCWETEASFRPTFENLIPILKTVHEKYQGQAPSVFSVC</sequence>
<gene>
    <name evidence="18" type="ORF">CR201_G0047121</name>
</gene>
<dbReference type="InterPro" id="IPR041046">
    <property type="entry name" value="FERM_F2"/>
</dbReference>
<keyword evidence="1" id="KW-0597">Phosphoprotein</keyword>
<proteinExistence type="inferred from homology"/>
<evidence type="ECO:0000256" key="11">
    <source>
        <dbReference type="PIRSR" id="PIRSR000636-1"/>
    </source>
</evidence>
<dbReference type="SUPFAM" id="SSF47031">
    <property type="entry name" value="Second domain of FERM"/>
    <property type="match status" value="1"/>
</dbReference>
<evidence type="ECO:0000256" key="15">
    <source>
        <dbReference type="SAM" id="MobiDB-lite"/>
    </source>
</evidence>
<dbReference type="InterPro" id="IPR001245">
    <property type="entry name" value="Ser-Thr/Tyr_kinase_cat_dom"/>
</dbReference>
<reference evidence="18" key="1">
    <citation type="submission" date="2017-12" db="EMBL/GenBank/DDBJ databases">
        <title>High-resolution comparative analysis of great ape genomes.</title>
        <authorList>
            <person name="Pollen A."/>
            <person name="Hastie A."/>
            <person name="Hormozdiari F."/>
            <person name="Dougherty M."/>
            <person name="Liu R."/>
            <person name="Chaisson M."/>
            <person name="Hoppe E."/>
            <person name="Hill C."/>
            <person name="Pang A."/>
            <person name="Hillier L."/>
            <person name="Baker C."/>
            <person name="Armstrong J."/>
            <person name="Shendure J."/>
            <person name="Paten B."/>
            <person name="Wilson R."/>
            <person name="Chao H."/>
            <person name="Schneider V."/>
            <person name="Ventura M."/>
            <person name="Kronenberg Z."/>
            <person name="Murali S."/>
            <person name="Gordon D."/>
            <person name="Cantsilieris S."/>
            <person name="Munson K."/>
            <person name="Nelson B."/>
            <person name="Raja A."/>
            <person name="Underwood J."/>
            <person name="Diekhans M."/>
            <person name="Fiddes I."/>
            <person name="Haussler D."/>
            <person name="Eichler E."/>
        </authorList>
    </citation>
    <scope>NUCLEOTIDE SEQUENCE [LARGE SCALE GENOMIC DNA]</scope>
    <source>
        <strain evidence="18">Susie</strain>
    </source>
</reference>
<dbReference type="EMBL" id="NDHI03003626">
    <property type="protein sequence ID" value="PNJ14476.1"/>
    <property type="molecule type" value="Genomic_DNA"/>
</dbReference>
<dbReference type="AlphaFoldDB" id="A0A2J8S134"/>
<feature type="binding site" evidence="12">
    <location>
        <begin position="874"/>
        <end position="882"/>
    </location>
    <ligand>
        <name>ATP</name>
        <dbReference type="ChEBI" id="CHEBI:30616"/>
    </ligand>
</feature>
<comment type="caution">
    <text evidence="18">The sequence shown here is derived from an EMBL/GenBank/DDBJ whole genome shotgun (WGS) entry which is preliminary data.</text>
</comment>
<dbReference type="InterPro" id="IPR041381">
    <property type="entry name" value="JAK1-3/TYK2_PHL_dom"/>
</dbReference>
<dbReference type="InterPro" id="IPR019749">
    <property type="entry name" value="Band_41_domain"/>
</dbReference>
<evidence type="ECO:0000256" key="8">
    <source>
        <dbReference type="ARBA" id="ARBA00023137"/>
    </source>
</evidence>
<evidence type="ECO:0000256" key="4">
    <source>
        <dbReference type="ARBA" id="ARBA00022741"/>
    </source>
</evidence>
<feature type="domain" description="FERM" evidence="17">
    <location>
        <begin position="26"/>
        <end position="430"/>
    </location>
</feature>
<keyword evidence="4 10" id="KW-0547">Nucleotide-binding</keyword>
<evidence type="ECO:0000256" key="12">
    <source>
        <dbReference type="PIRSR" id="PIRSR000636-2"/>
    </source>
</evidence>
<evidence type="ECO:0000256" key="14">
    <source>
        <dbReference type="RuleBase" id="RU362096"/>
    </source>
</evidence>
<keyword evidence="5 10" id="KW-0418">Kinase</keyword>
<dbReference type="FunFam" id="1.10.510.10:FF:000114">
    <property type="entry name" value="Tyrosine-protein kinase JAK2"/>
    <property type="match status" value="1"/>
</dbReference>
<feature type="domain" description="Protein kinase" evidence="16">
    <location>
        <begin position="588"/>
        <end position="846"/>
    </location>
</feature>
<accession>A0A2J8S134</accession>
<keyword evidence="3" id="KW-0677">Repeat</keyword>
<dbReference type="PROSITE" id="PS50011">
    <property type="entry name" value="PROTEIN_KINASE_DOM"/>
    <property type="match status" value="2"/>
</dbReference>
<dbReference type="PROSITE" id="PS50057">
    <property type="entry name" value="FERM_3"/>
    <property type="match status" value="1"/>
</dbReference>
<dbReference type="SUPFAM" id="SSF50729">
    <property type="entry name" value="PH domain-like"/>
    <property type="match status" value="1"/>
</dbReference>
<evidence type="ECO:0000256" key="13">
    <source>
        <dbReference type="PROSITE-ProRule" id="PRU10141"/>
    </source>
</evidence>
<evidence type="ECO:0000256" key="7">
    <source>
        <dbReference type="ARBA" id="ARBA00022999"/>
    </source>
</evidence>
<dbReference type="GO" id="GO:0005829">
    <property type="term" value="C:cytosol"/>
    <property type="evidence" value="ECO:0007669"/>
    <property type="project" value="TreeGrafter"/>
</dbReference>
<dbReference type="CDD" id="cd05080">
    <property type="entry name" value="PTKc_Tyk2_rpt2"/>
    <property type="match status" value="1"/>
</dbReference>
<dbReference type="GO" id="GO:0030154">
    <property type="term" value="P:cell differentiation"/>
    <property type="evidence" value="ECO:0007669"/>
    <property type="project" value="TreeGrafter"/>
</dbReference>
<dbReference type="PRINTS" id="PR00109">
    <property type="entry name" value="TYRKINASE"/>
</dbReference>
<dbReference type="InterPro" id="IPR041155">
    <property type="entry name" value="FERM_F1"/>
</dbReference>
<dbReference type="InterPro" id="IPR017441">
    <property type="entry name" value="Protein_kinase_ATP_BS"/>
</dbReference>
<dbReference type="GO" id="GO:0019221">
    <property type="term" value="P:cytokine-mediated signaling pathway"/>
    <property type="evidence" value="ECO:0007669"/>
    <property type="project" value="UniProtKB-ARBA"/>
</dbReference>
<dbReference type="GO" id="GO:0046425">
    <property type="term" value="P:regulation of receptor signaling pathway via JAK-STAT"/>
    <property type="evidence" value="ECO:0007669"/>
    <property type="project" value="UniProtKB-ARBA"/>
</dbReference>
<feature type="active site" description="Proton acceptor" evidence="11">
    <location>
        <position position="994"/>
    </location>
</feature>
<dbReference type="Pfam" id="PF07714">
    <property type="entry name" value="PK_Tyr_Ser-Thr"/>
    <property type="match status" value="2"/>
</dbReference>
<dbReference type="InterPro" id="IPR035963">
    <property type="entry name" value="FERM_2"/>
</dbReference>
<evidence type="ECO:0000256" key="10">
    <source>
        <dbReference type="PIRNR" id="PIRNR000636"/>
    </source>
</evidence>
<comment type="similarity">
    <text evidence="10">Belongs to the protein kinase superfamily. Tyr protein kinase family. JAK subfamily.</text>
</comment>
<feature type="binding site" evidence="12 13">
    <location>
        <position position="901"/>
    </location>
    <ligand>
        <name>ATP</name>
        <dbReference type="ChEBI" id="CHEBI:30616"/>
    </ligand>
</feature>
<dbReference type="PANTHER" id="PTHR45807">
    <property type="entry name" value="TYROSINE-PROTEIN KINASE HOPSCOTCH"/>
    <property type="match status" value="1"/>
</dbReference>
<dbReference type="GO" id="GO:0005524">
    <property type="term" value="F:ATP binding"/>
    <property type="evidence" value="ECO:0007669"/>
    <property type="project" value="UniProtKB-UniRule"/>
</dbReference>
<dbReference type="GO" id="GO:0004715">
    <property type="term" value="F:non-membrane spanning protein tyrosine kinase activity"/>
    <property type="evidence" value="ECO:0007669"/>
    <property type="project" value="UniProtKB-UniRule"/>
</dbReference>
<evidence type="ECO:0000259" key="16">
    <source>
        <dbReference type="PROSITE" id="PS50011"/>
    </source>
</evidence>
<dbReference type="InterPro" id="IPR011009">
    <property type="entry name" value="Kinase-like_dom_sf"/>
</dbReference>
<dbReference type="GO" id="GO:0005131">
    <property type="term" value="F:growth hormone receptor binding"/>
    <property type="evidence" value="ECO:0007669"/>
    <property type="project" value="TreeGrafter"/>
</dbReference>
<dbReference type="PRINTS" id="PR01823">
    <property type="entry name" value="JANUSKINASE"/>
</dbReference>
<name>A0A2J8S134_PONAB</name>
<dbReference type="InterPro" id="IPR000299">
    <property type="entry name" value="FERM_domain"/>
</dbReference>
<feature type="domain" description="Protein kinase" evidence="16">
    <location>
        <begin position="868"/>
        <end position="1147"/>
    </location>
</feature>
<evidence type="ECO:0000256" key="1">
    <source>
        <dbReference type="ARBA" id="ARBA00022553"/>
    </source>
</evidence>
<evidence type="ECO:0000256" key="2">
    <source>
        <dbReference type="ARBA" id="ARBA00022679"/>
    </source>
</evidence>
<dbReference type="InterPro" id="IPR016251">
    <property type="entry name" value="Tyr_kinase_non-rcpt_Jak/Tyk2"/>
</dbReference>
<dbReference type="PIRSF" id="PIRSF000636">
    <property type="entry name" value="TyrPK_Jak"/>
    <property type="match status" value="1"/>
</dbReference>